<sequence length="420" mass="47801">MVTAEPAYLAASQASGANLSPQQDNVQQFATSANSINNNETTEPVSLSDSRTSDHSENVDLSTTPSSISDSDDDTSASATTRSRPSNSAPCSAVHTLERDMPDHDYSDLVVRLRELIIEHAQLNPGLYSPADLDKCQHDDWFLSRFLLRNKLQLDEAFDMLKRALRFNHESLASHLRPGDFPAEFYQLGGLIPYGHDRKGNKMLYLRVRLHRKTPEVLTIIQAFLYYNIKHLDDEAKGKGISLVIDCTGAGLANADMELLLFIINTLKSYFPKGLSYFLVHEMPWILKPFWHIAKAWVPDEHRQLIKFSDSRNINEFIDDDQLPDFMGGQVDESKYKRIPDDCVRLEQAAKLWGIEKRLIGRVLDKFKEHLPAETVARIEDYYLSTTNTETGDEQQQQIDNKQTMDENVMFRSDSSTQDR</sequence>
<dbReference type="PANTHER" id="PTHR46384">
    <property type="entry name" value="MOTILE SPERM DOMAIN-CONTAINING PROTEIN 2"/>
    <property type="match status" value="1"/>
</dbReference>
<gene>
    <name evidence="3" type="primary">Mospd2_10</name>
    <name evidence="3" type="ORF">g.17199</name>
</gene>
<accession>A0A6G1SQ07</accession>
<dbReference type="SMART" id="SM00516">
    <property type="entry name" value="SEC14"/>
    <property type="match status" value="1"/>
</dbReference>
<dbReference type="InterPro" id="IPR053012">
    <property type="entry name" value="ER-organelle_contact"/>
</dbReference>
<dbReference type="CDD" id="cd00170">
    <property type="entry name" value="SEC14"/>
    <property type="match status" value="1"/>
</dbReference>
<dbReference type="SUPFAM" id="SSF46938">
    <property type="entry name" value="CRAL/TRIO N-terminal domain"/>
    <property type="match status" value="1"/>
</dbReference>
<protein>
    <submittedName>
        <fullName evidence="3">Motile sperm domain-containing protein 2</fullName>
    </submittedName>
</protein>
<feature type="compositionally biased region" description="Low complexity" evidence="1">
    <location>
        <begin position="76"/>
        <end position="88"/>
    </location>
</feature>
<reference evidence="3" key="1">
    <citation type="submission" date="2018-10" db="EMBL/GenBank/DDBJ databases">
        <title>Transcriptome assembly of Aceria tosichella (Wheat curl mite) Type 2.</title>
        <authorList>
            <person name="Scully E.D."/>
            <person name="Geib S.M."/>
            <person name="Palmer N.A."/>
            <person name="Gupta A.K."/>
            <person name="Sarath G."/>
            <person name="Tatineni S."/>
        </authorList>
    </citation>
    <scope>NUCLEOTIDE SEQUENCE</scope>
    <source>
        <strain evidence="3">LincolnNE</strain>
    </source>
</reference>
<dbReference type="Pfam" id="PF00650">
    <property type="entry name" value="CRAL_TRIO"/>
    <property type="match status" value="1"/>
</dbReference>
<dbReference type="InterPro" id="IPR036273">
    <property type="entry name" value="CRAL/TRIO_N_dom_sf"/>
</dbReference>
<feature type="compositionally biased region" description="Polar residues" evidence="1">
    <location>
        <begin position="12"/>
        <end position="50"/>
    </location>
</feature>
<feature type="domain" description="CRAL-TRIO" evidence="2">
    <location>
        <begin position="186"/>
        <end position="335"/>
    </location>
</feature>
<feature type="compositionally biased region" description="Low complexity" evidence="1">
    <location>
        <begin position="60"/>
        <end position="69"/>
    </location>
</feature>
<feature type="compositionally biased region" description="Polar residues" evidence="1">
    <location>
        <begin position="388"/>
        <end position="402"/>
    </location>
</feature>
<dbReference type="InterPro" id="IPR036865">
    <property type="entry name" value="CRAL-TRIO_dom_sf"/>
</dbReference>
<dbReference type="PANTHER" id="PTHR46384:SF1">
    <property type="entry name" value="MOTILE SPERM DOMAIN-CONTAINING PROTEIN 2"/>
    <property type="match status" value="1"/>
</dbReference>
<dbReference type="GO" id="GO:0140284">
    <property type="term" value="C:endoplasmic reticulum-endosome membrane contact site"/>
    <property type="evidence" value="ECO:0007669"/>
    <property type="project" value="TreeGrafter"/>
</dbReference>
<dbReference type="InterPro" id="IPR001251">
    <property type="entry name" value="CRAL-TRIO_dom"/>
</dbReference>
<feature type="region of interest" description="Disordered" evidence="1">
    <location>
        <begin position="388"/>
        <end position="420"/>
    </location>
</feature>
<organism evidence="3">
    <name type="scientific">Aceria tosichella</name>
    <name type="common">wheat curl mite</name>
    <dbReference type="NCBI Taxonomy" id="561515"/>
    <lineage>
        <taxon>Eukaryota</taxon>
        <taxon>Metazoa</taxon>
        <taxon>Ecdysozoa</taxon>
        <taxon>Arthropoda</taxon>
        <taxon>Chelicerata</taxon>
        <taxon>Arachnida</taxon>
        <taxon>Acari</taxon>
        <taxon>Acariformes</taxon>
        <taxon>Trombidiformes</taxon>
        <taxon>Prostigmata</taxon>
        <taxon>Eupodina</taxon>
        <taxon>Eriophyoidea</taxon>
        <taxon>Eriophyidae</taxon>
        <taxon>Eriophyinae</taxon>
        <taxon>Aceriini</taxon>
        <taxon>Aceria</taxon>
    </lineage>
</organism>
<evidence type="ECO:0000259" key="2">
    <source>
        <dbReference type="PROSITE" id="PS50191"/>
    </source>
</evidence>
<feature type="region of interest" description="Disordered" evidence="1">
    <location>
        <begin position="1"/>
        <end position="98"/>
    </location>
</feature>
<dbReference type="GO" id="GO:0012505">
    <property type="term" value="C:endomembrane system"/>
    <property type="evidence" value="ECO:0007669"/>
    <property type="project" value="TreeGrafter"/>
</dbReference>
<dbReference type="SUPFAM" id="SSF52087">
    <property type="entry name" value="CRAL/TRIO domain"/>
    <property type="match status" value="1"/>
</dbReference>
<evidence type="ECO:0000313" key="3">
    <source>
        <dbReference type="EMBL" id="MDE51970.1"/>
    </source>
</evidence>
<dbReference type="Gene3D" id="3.40.525.10">
    <property type="entry name" value="CRAL-TRIO lipid binding domain"/>
    <property type="match status" value="1"/>
</dbReference>
<dbReference type="EMBL" id="GGYP01007199">
    <property type="protein sequence ID" value="MDE51970.1"/>
    <property type="molecule type" value="Transcribed_RNA"/>
</dbReference>
<dbReference type="AlphaFoldDB" id="A0A6G1SQ07"/>
<name>A0A6G1SQ07_9ACAR</name>
<proteinExistence type="predicted"/>
<evidence type="ECO:0000256" key="1">
    <source>
        <dbReference type="SAM" id="MobiDB-lite"/>
    </source>
</evidence>
<dbReference type="PROSITE" id="PS50191">
    <property type="entry name" value="CRAL_TRIO"/>
    <property type="match status" value="1"/>
</dbReference>